<dbReference type="RefSeq" id="WP_012552081.1">
    <property type="nucleotide sequence ID" value="NZ_CAWMPN010000004.1"/>
</dbReference>
<comment type="caution">
    <text evidence="1">The sequence shown here is derived from an EMBL/GenBank/DDBJ whole genome shotgun (WGS) entry which is preliminary data.</text>
</comment>
<organism evidence="1 2">
    <name type="scientific">Aliivibrio logei</name>
    <name type="common">Vibrio logei</name>
    <dbReference type="NCBI Taxonomy" id="688"/>
    <lineage>
        <taxon>Bacteria</taxon>
        <taxon>Pseudomonadati</taxon>
        <taxon>Pseudomonadota</taxon>
        <taxon>Gammaproteobacteria</taxon>
        <taxon>Vibrionales</taxon>
        <taxon>Vibrionaceae</taxon>
        <taxon>Aliivibrio</taxon>
    </lineage>
</organism>
<evidence type="ECO:0000313" key="2">
    <source>
        <dbReference type="Proteomes" id="UP000093523"/>
    </source>
</evidence>
<dbReference type="AlphaFoldDB" id="A0A1B9P3K9"/>
<dbReference type="EMBL" id="MAJU01000004">
    <property type="protein sequence ID" value="OCH23063.1"/>
    <property type="molecule type" value="Genomic_DNA"/>
</dbReference>
<name>A0A1B9P3K9_ALILO</name>
<gene>
    <name evidence="1" type="ORF">A6E04_03945</name>
</gene>
<proteinExistence type="predicted"/>
<protein>
    <submittedName>
        <fullName evidence="1">Uncharacterized protein</fullName>
    </submittedName>
</protein>
<accession>A0A1B9P3K9</accession>
<reference evidence="1 2" key="1">
    <citation type="submission" date="2016-06" db="EMBL/GenBank/DDBJ databases">
        <authorList>
            <person name="Kjaerup R.B."/>
            <person name="Dalgaard T.S."/>
            <person name="Juul-Madsen H.R."/>
        </authorList>
    </citation>
    <scope>NUCLEOTIDE SEQUENCE [LARGE SCALE GENOMIC DNA]</scope>
    <source>
        <strain evidence="1 2">1S159</strain>
    </source>
</reference>
<evidence type="ECO:0000313" key="1">
    <source>
        <dbReference type="EMBL" id="OCH23063.1"/>
    </source>
</evidence>
<dbReference type="Proteomes" id="UP000093523">
    <property type="component" value="Unassembled WGS sequence"/>
</dbReference>
<sequence>MTNKMIEDTDANIIETVDINGTYQEERREKEERRNYPTKSVLFERRITKDKRIKKSIDIKI</sequence>